<keyword evidence="4 6" id="KW-0472">Membrane</keyword>
<feature type="compositionally biased region" description="Basic and acidic residues" evidence="5">
    <location>
        <begin position="220"/>
        <end position="232"/>
    </location>
</feature>
<dbReference type="PANTHER" id="PTHR10721:SF1">
    <property type="entry name" value="MITOCHONDRIAL IMPORT INNER MEMBRANE TRANSLOCASE SUBUNIT TIM44"/>
    <property type="match status" value="1"/>
</dbReference>
<name>A0A2W4ZLY3_9BACT</name>
<keyword evidence="3" id="KW-0809">Transit peptide</keyword>
<evidence type="ECO:0000256" key="1">
    <source>
        <dbReference type="ARBA" id="ARBA00004370"/>
    </source>
</evidence>
<dbReference type="InterPro" id="IPR039544">
    <property type="entry name" value="Tim44-like"/>
</dbReference>
<dbReference type="PANTHER" id="PTHR10721">
    <property type="entry name" value="MITOCHONDRIAL IMPORT INNER MEMBRANE TRANSLOCASE SUBUNIT TIM44"/>
    <property type="match status" value="1"/>
</dbReference>
<dbReference type="Proteomes" id="UP000249557">
    <property type="component" value="Unassembled WGS sequence"/>
</dbReference>
<dbReference type="GO" id="GO:0016020">
    <property type="term" value="C:membrane"/>
    <property type="evidence" value="ECO:0007669"/>
    <property type="project" value="UniProtKB-SubCell"/>
</dbReference>
<feature type="region of interest" description="Disordered" evidence="5">
    <location>
        <begin position="220"/>
        <end position="241"/>
    </location>
</feature>
<comment type="subcellular location">
    <subcellularLocation>
        <location evidence="1">Membrane</location>
    </subcellularLocation>
</comment>
<dbReference type="GO" id="GO:0051087">
    <property type="term" value="F:protein-folding chaperone binding"/>
    <property type="evidence" value="ECO:0007669"/>
    <property type="project" value="TreeGrafter"/>
</dbReference>
<dbReference type="SMART" id="SM00978">
    <property type="entry name" value="Tim44"/>
    <property type="match status" value="1"/>
</dbReference>
<keyword evidence="6" id="KW-1133">Transmembrane helix</keyword>
<evidence type="ECO:0000313" key="8">
    <source>
        <dbReference type="EMBL" id="PZO82586.1"/>
    </source>
</evidence>
<feature type="transmembrane region" description="Helical" evidence="6">
    <location>
        <begin position="6"/>
        <end position="23"/>
    </location>
</feature>
<dbReference type="InterPro" id="IPR007379">
    <property type="entry name" value="Tim44-like_dom"/>
</dbReference>
<comment type="caution">
    <text evidence="8">The sequence shown here is derived from an EMBL/GenBank/DDBJ whole genome shotgun (WGS) entry which is preliminary data.</text>
</comment>
<dbReference type="SUPFAM" id="SSF54427">
    <property type="entry name" value="NTF2-like"/>
    <property type="match status" value="1"/>
</dbReference>
<evidence type="ECO:0000259" key="7">
    <source>
        <dbReference type="SMART" id="SM00978"/>
    </source>
</evidence>
<dbReference type="EMBL" id="QFNK01000260">
    <property type="protein sequence ID" value="PZO82586.1"/>
    <property type="molecule type" value="Genomic_DNA"/>
</dbReference>
<comment type="similarity">
    <text evidence="2">Belongs to the Tim44 family.</text>
</comment>
<evidence type="ECO:0000256" key="6">
    <source>
        <dbReference type="SAM" id="Phobius"/>
    </source>
</evidence>
<proteinExistence type="inferred from homology"/>
<feature type="domain" description="Tim44-like" evidence="7">
    <location>
        <begin position="77"/>
        <end position="223"/>
    </location>
</feature>
<dbReference type="InterPro" id="IPR032710">
    <property type="entry name" value="NTF2-like_dom_sf"/>
</dbReference>
<evidence type="ECO:0000256" key="5">
    <source>
        <dbReference type="SAM" id="MobiDB-lite"/>
    </source>
</evidence>
<dbReference type="Gene3D" id="3.10.450.240">
    <property type="match status" value="1"/>
</dbReference>
<feature type="region of interest" description="Disordered" evidence="5">
    <location>
        <begin position="29"/>
        <end position="54"/>
    </location>
</feature>
<evidence type="ECO:0000313" key="9">
    <source>
        <dbReference type="Proteomes" id="UP000249557"/>
    </source>
</evidence>
<organism evidence="8 9">
    <name type="scientific">Micavibrio aeruginosavorus</name>
    <dbReference type="NCBI Taxonomy" id="349221"/>
    <lineage>
        <taxon>Bacteria</taxon>
        <taxon>Pseudomonadati</taxon>
        <taxon>Bdellovibrionota</taxon>
        <taxon>Bdellovibrionia</taxon>
        <taxon>Bdellovibrionales</taxon>
        <taxon>Pseudobdellovibrionaceae</taxon>
        <taxon>Micavibrio</taxon>
    </lineage>
</organism>
<sequence>MQADIILYAVIAAGLVFWLRSILGTKHGDERERPNPFTAQPQENPVAAGTADGVSLPLPESAKPALPRNVSLSGANTEYGLSEIAKADPQFDLNRFAGGAQDAFAMIVEAFAAGDRDTLKDLLAPQVYSAFDQAIAARAAAGETMSTEIHAVRKMEILEARVEARTAYLTIRFIADETCVIRDANGTILSGDPDRITEMNDIWVFSRPVGSRDPKWYLHETRDGDVSEEHKTPVPGTTLDA</sequence>
<evidence type="ECO:0000256" key="3">
    <source>
        <dbReference type="ARBA" id="ARBA00022946"/>
    </source>
</evidence>
<protein>
    <submittedName>
        <fullName evidence="8">Tim44 domain-containing protein</fullName>
    </submittedName>
</protein>
<reference evidence="8 9" key="1">
    <citation type="submission" date="2017-08" db="EMBL/GenBank/DDBJ databases">
        <title>Infants hospitalized years apart are colonized by the same room-sourced microbial strains.</title>
        <authorList>
            <person name="Brooks B."/>
            <person name="Olm M.R."/>
            <person name="Firek B.A."/>
            <person name="Baker R."/>
            <person name="Thomas B.C."/>
            <person name="Morowitz M.J."/>
            <person name="Banfield J.F."/>
        </authorList>
    </citation>
    <scope>NUCLEOTIDE SEQUENCE [LARGE SCALE GENOMIC DNA]</scope>
    <source>
        <strain evidence="8">S2_018_000_R2_104</strain>
    </source>
</reference>
<accession>A0A2W4ZLY3</accession>
<dbReference type="GO" id="GO:0030150">
    <property type="term" value="P:protein import into mitochondrial matrix"/>
    <property type="evidence" value="ECO:0007669"/>
    <property type="project" value="TreeGrafter"/>
</dbReference>
<keyword evidence="6" id="KW-0812">Transmembrane</keyword>
<gene>
    <name evidence="8" type="ORF">DI626_10060</name>
</gene>
<dbReference type="NCBIfam" id="NF033779">
    <property type="entry name" value="Tim44_TimA_adap"/>
    <property type="match status" value="1"/>
</dbReference>
<evidence type="ECO:0000256" key="4">
    <source>
        <dbReference type="ARBA" id="ARBA00023136"/>
    </source>
</evidence>
<dbReference type="AlphaFoldDB" id="A0A2W4ZLY3"/>
<evidence type="ECO:0000256" key="2">
    <source>
        <dbReference type="ARBA" id="ARBA00009597"/>
    </source>
</evidence>
<dbReference type="Pfam" id="PF04280">
    <property type="entry name" value="Tim44"/>
    <property type="match status" value="1"/>
</dbReference>